<evidence type="ECO:0000313" key="5">
    <source>
        <dbReference type="Proteomes" id="UP000198598"/>
    </source>
</evidence>
<sequence>MNRLFLFFFAFVLLTISAFRTTLPTERSISKPTDERKHINWLTIQEAYALTKKKPKKFVVDVYTNWCGWCKVMDRETFSKPAIVDYVNENFYPVRFNAEQTADVTLGKETFKYIGGGSRGVHELAAALLKNQMSYPTTVFLDEKFNLIQPIPGYLEPRTFHQIITYFGKDYHQKEPFDQYKAGTYAREFRTALTANK</sequence>
<keyword evidence="2" id="KW-0732">Signal</keyword>
<evidence type="ECO:0000256" key="2">
    <source>
        <dbReference type="SAM" id="SignalP"/>
    </source>
</evidence>
<dbReference type="RefSeq" id="WP_093832228.1">
    <property type="nucleotide sequence ID" value="NZ_FOLQ01000016.1"/>
</dbReference>
<dbReference type="PROSITE" id="PS00194">
    <property type="entry name" value="THIOREDOXIN_1"/>
    <property type="match status" value="1"/>
</dbReference>
<feature type="chain" id="PRO_5011543528" evidence="2">
    <location>
        <begin position="21"/>
        <end position="197"/>
    </location>
</feature>
<evidence type="ECO:0000256" key="1">
    <source>
        <dbReference type="ARBA" id="ARBA00023284"/>
    </source>
</evidence>
<organism evidence="4 5">
    <name type="scientific">Spirosoma endophyticum</name>
    <dbReference type="NCBI Taxonomy" id="662367"/>
    <lineage>
        <taxon>Bacteria</taxon>
        <taxon>Pseudomonadati</taxon>
        <taxon>Bacteroidota</taxon>
        <taxon>Cytophagia</taxon>
        <taxon>Cytophagales</taxon>
        <taxon>Cytophagaceae</taxon>
        <taxon>Spirosoma</taxon>
    </lineage>
</organism>
<protein>
    <submittedName>
        <fullName evidence="4">Thioredoxin-related protein</fullName>
    </submittedName>
</protein>
<dbReference type="InterPro" id="IPR012336">
    <property type="entry name" value="Thioredoxin-like_fold"/>
</dbReference>
<name>A0A1I2C575_9BACT</name>
<accession>A0A1I2C575</accession>
<feature type="signal peptide" evidence="2">
    <location>
        <begin position="1"/>
        <end position="20"/>
    </location>
</feature>
<keyword evidence="1" id="KW-0676">Redox-active center</keyword>
<dbReference type="Gene3D" id="3.40.30.10">
    <property type="entry name" value="Glutaredoxin"/>
    <property type="match status" value="1"/>
</dbReference>
<dbReference type="STRING" id="662367.SAMN05216167_116100"/>
<dbReference type="SUPFAM" id="SSF52833">
    <property type="entry name" value="Thioredoxin-like"/>
    <property type="match status" value="1"/>
</dbReference>
<dbReference type="InterPro" id="IPR036249">
    <property type="entry name" value="Thioredoxin-like_sf"/>
</dbReference>
<proteinExistence type="predicted"/>
<keyword evidence="5" id="KW-1185">Reference proteome</keyword>
<evidence type="ECO:0000259" key="3">
    <source>
        <dbReference type="Pfam" id="PF13098"/>
    </source>
</evidence>
<feature type="domain" description="Thioredoxin-like fold" evidence="3">
    <location>
        <begin position="52"/>
        <end position="163"/>
    </location>
</feature>
<reference evidence="4 5" key="1">
    <citation type="submission" date="2016-10" db="EMBL/GenBank/DDBJ databases">
        <authorList>
            <person name="de Groot N.N."/>
        </authorList>
    </citation>
    <scope>NUCLEOTIDE SEQUENCE [LARGE SCALE GENOMIC DNA]</scope>
    <source>
        <strain evidence="4 5">DSM 26130</strain>
    </source>
</reference>
<dbReference type="InterPro" id="IPR017937">
    <property type="entry name" value="Thioredoxin_CS"/>
</dbReference>
<dbReference type="OrthoDB" id="9811036at2"/>
<dbReference type="EMBL" id="FOLQ01000016">
    <property type="protein sequence ID" value="SFE62963.1"/>
    <property type="molecule type" value="Genomic_DNA"/>
</dbReference>
<dbReference type="AlphaFoldDB" id="A0A1I2C575"/>
<dbReference type="Pfam" id="PF13098">
    <property type="entry name" value="Thioredoxin_2"/>
    <property type="match status" value="1"/>
</dbReference>
<dbReference type="Proteomes" id="UP000198598">
    <property type="component" value="Unassembled WGS sequence"/>
</dbReference>
<evidence type="ECO:0000313" key="4">
    <source>
        <dbReference type="EMBL" id="SFE62963.1"/>
    </source>
</evidence>
<gene>
    <name evidence="4" type="ORF">SAMN05216167_116100</name>
</gene>